<dbReference type="GO" id="GO:0003676">
    <property type="term" value="F:nucleic acid binding"/>
    <property type="evidence" value="ECO:0007669"/>
    <property type="project" value="InterPro"/>
</dbReference>
<evidence type="ECO:0000259" key="1">
    <source>
        <dbReference type="SMART" id="SM00507"/>
    </source>
</evidence>
<dbReference type="AlphaFoldDB" id="A0A0A8H1G0"/>
<sequence length="124" mass="14384">MNTYKFCKCGKKILSHLSKCSECKITTVRNQNKHYDAFKRDRDSSSFYHSVEWKRLRFSFINDNPFCFKCGRFAKIVDHVIPIRQGGEKLNVTNLQSLCMTCHNKKTKEELKGVGGQISIKPMS</sequence>
<dbReference type="CDD" id="cd00085">
    <property type="entry name" value="HNHc"/>
    <property type="match status" value="1"/>
</dbReference>
<dbReference type="SMART" id="SM00507">
    <property type="entry name" value="HNHc"/>
    <property type="match status" value="1"/>
</dbReference>
<dbReference type="HOGENOM" id="CLU_108879_4_0_7"/>
<dbReference type="InterPro" id="IPR002711">
    <property type="entry name" value="HNH"/>
</dbReference>
<dbReference type="InterPro" id="IPR003615">
    <property type="entry name" value="HNH_nuc"/>
</dbReference>
<dbReference type="Proteomes" id="UP000031163">
    <property type="component" value="Chromosome"/>
</dbReference>
<gene>
    <name evidence="2" type="ORF">CINS_0853</name>
</gene>
<organism evidence="2 3">
    <name type="scientific">Campylobacter insulaenigrae NCTC 12927</name>
    <dbReference type="NCBI Taxonomy" id="1031564"/>
    <lineage>
        <taxon>Bacteria</taxon>
        <taxon>Pseudomonadati</taxon>
        <taxon>Campylobacterota</taxon>
        <taxon>Epsilonproteobacteria</taxon>
        <taxon>Campylobacterales</taxon>
        <taxon>Campylobacteraceae</taxon>
        <taxon>Campylobacter</taxon>
    </lineage>
</organism>
<name>A0A0A8H1G0_9BACT</name>
<evidence type="ECO:0000313" key="3">
    <source>
        <dbReference type="Proteomes" id="UP000031163"/>
    </source>
</evidence>
<keyword evidence="2" id="KW-0540">Nuclease</keyword>
<dbReference type="GeneID" id="74431648"/>
<dbReference type="STRING" id="1031564.CINS_0853"/>
<dbReference type="Pfam" id="PF01844">
    <property type="entry name" value="HNH"/>
    <property type="match status" value="1"/>
</dbReference>
<protein>
    <submittedName>
        <fullName evidence="2">HNH endonuclease domain protein</fullName>
    </submittedName>
</protein>
<accession>A0A0A8H1G0</accession>
<dbReference type="KEGG" id="cis:CINS_0853"/>
<keyword evidence="2" id="KW-0378">Hydrolase</keyword>
<proteinExistence type="predicted"/>
<dbReference type="Gene3D" id="1.10.30.50">
    <property type="match status" value="1"/>
</dbReference>
<dbReference type="GO" id="GO:0008270">
    <property type="term" value="F:zinc ion binding"/>
    <property type="evidence" value="ECO:0007669"/>
    <property type="project" value="InterPro"/>
</dbReference>
<dbReference type="EMBL" id="CP007770">
    <property type="protein sequence ID" value="AJC87817.1"/>
    <property type="molecule type" value="Genomic_DNA"/>
</dbReference>
<evidence type="ECO:0000313" key="2">
    <source>
        <dbReference type="EMBL" id="AJC87817.1"/>
    </source>
</evidence>
<dbReference type="RefSeq" id="WP_039650134.1">
    <property type="nucleotide sequence ID" value="NZ_CP007770.1"/>
</dbReference>
<reference evidence="2 3" key="1">
    <citation type="journal article" date="2014" name="Genome Biol. Evol.">
        <title>Comparative Genomics of the Campylobacter lari Group.</title>
        <authorList>
            <person name="Miller W.G."/>
            <person name="Yee E."/>
            <person name="Chapman M.H."/>
            <person name="Smith T.P."/>
            <person name="Bono J.L."/>
            <person name="Huynh S."/>
            <person name="Parker C.T."/>
            <person name="Vandamme P."/>
            <person name="Luong K."/>
            <person name="Korlach J."/>
        </authorList>
    </citation>
    <scope>NUCLEOTIDE SEQUENCE [LARGE SCALE GENOMIC DNA]</scope>
    <source>
        <strain evidence="2 3">NCTC 12927</strain>
    </source>
</reference>
<feature type="domain" description="HNH nuclease" evidence="1">
    <location>
        <begin position="54"/>
        <end position="104"/>
    </location>
</feature>
<keyword evidence="2" id="KW-0255">Endonuclease</keyword>
<dbReference type="GO" id="GO:0004519">
    <property type="term" value="F:endonuclease activity"/>
    <property type="evidence" value="ECO:0007669"/>
    <property type="project" value="UniProtKB-KW"/>
</dbReference>